<evidence type="ECO:0000313" key="1">
    <source>
        <dbReference type="EMBL" id="OAI10102.1"/>
    </source>
</evidence>
<reference evidence="1 2" key="1">
    <citation type="submission" date="2016-03" db="EMBL/GenBank/DDBJ databases">
        <authorList>
            <person name="Ploux O."/>
        </authorList>
    </citation>
    <scope>NUCLEOTIDE SEQUENCE [LARGE SCALE GENOMIC DNA]</scope>
    <source>
        <strain evidence="1 2">R-45370</strain>
    </source>
</reference>
<dbReference type="EMBL" id="LUUI01000160">
    <property type="protein sequence ID" value="OAI10102.1"/>
    <property type="molecule type" value="Genomic_DNA"/>
</dbReference>
<gene>
    <name evidence="1" type="ORF">A1359_02095</name>
</gene>
<dbReference type="RefSeq" id="WP_066987696.1">
    <property type="nucleotide sequence ID" value="NZ_LUUI01000160.1"/>
</dbReference>
<protein>
    <submittedName>
        <fullName evidence="1">Uncharacterized protein</fullName>
    </submittedName>
</protein>
<comment type="caution">
    <text evidence="1">The sequence shown here is derived from an EMBL/GenBank/DDBJ whole genome shotgun (WGS) entry which is preliminary data.</text>
</comment>
<name>A0A177MWV1_9GAMM</name>
<dbReference type="AlphaFoldDB" id="A0A177MWV1"/>
<keyword evidence="2" id="KW-1185">Reference proteome</keyword>
<organism evidence="1 2">
    <name type="scientific">Methylomonas lenta</name>
    <dbReference type="NCBI Taxonomy" id="980561"/>
    <lineage>
        <taxon>Bacteria</taxon>
        <taxon>Pseudomonadati</taxon>
        <taxon>Pseudomonadota</taxon>
        <taxon>Gammaproteobacteria</taxon>
        <taxon>Methylococcales</taxon>
        <taxon>Methylococcaceae</taxon>
        <taxon>Methylomonas</taxon>
    </lineage>
</organism>
<accession>A0A177MWV1</accession>
<evidence type="ECO:0000313" key="2">
    <source>
        <dbReference type="Proteomes" id="UP000078476"/>
    </source>
</evidence>
<proteinExistence type="predicted"/>
<sequence>MTTELETLLNKMKALENELLEELQKQQETFAYEIRKRKVYFEQNAIIRNKAYIKSLYLYLKDAPLKHIISAPLIWMCIFPALLMDATCSLYQWVCFPIYGIPRVKRQDYFNFDRAYLDYLNIIEKINCAYCSYFNGLVAYLQEIAARTEQFWCPIKHAGRLKNLHSRYHKFIAYGHAAKYRSDVQLTRHDFKDLE</sequence>
<dbReference type="Proteomes" id="UP000078476">
    <property type="component" value="Unassembled WGS sequence"/>
</dbReference>
<dbReference type="OrthoDB" id="9795505at2"/>